<comment type="caution">
    <text evidence="4">The sequence shown here is derived from an EMBL/GenBank/DDBJ whole genome shotgun (WGS) entry which is preliminary data.</text>
</comment>
<keyword evidence="2" id="KW-0812">Transmembrane</keyword>
<dbReference type="PANTHER" id="PTHR39460:SF1">
    <property type="entry name" value="C6 TRANSCRIPTION FACTOR"/>
    <property type="match status" value="1"/>
</dbReference>
<dbReference type="AlphaFoldDB" id="A0A8H5AUH0"/>
<feature type="compositionally biased region" description="Low complexity" evidence="1">
    <location>
        <begin position="110"/>
        <end position="138"/>
    </location>
</feature>
<proteinExistence type="predicted"/>
<evidence type="ECO:0000313" key="5">
    <source>
        <dbReference type="Proteomes" id="UP000567179"/>
    </source>
</evidence>
<feature type="compositionally biased region" description="Pro residues" evidence="1">
    <location>
        <begin position="148"/>
        <end position="161"/>
    </location>
</feature>
<dbReference type="InterPro" id="IPR056146">
    <property type="entry name" value="DUF7729"/>
</dbReference>
<sequence>MFTPPPSPLPTPRQTVADEQESYFTRKQEVEMDRVHSIQEAKKSTGRRFRWAVILLPVIVICITASITYWKSSSAPSSKMPISWHGLNEGELWVHHRRQPGPAANAPSGSLSADPDAVPSSASSATASASSSADAEPSTVPISQQPLPTVPSSPPVLPTPFPQPFDSSIAQNFSSATCQTFFTNMTNSSPFRQCRPFSLLLQSSSQFVNAQTDLKLMNSLVWGTCNTNVPFEQCQANMGWFSTNMKTACATELKNNYALVTSTQIGLQSFSVLHDAACQVDPTTNSYCYLKAVANTNPVDVYYFGIPLGIPLPAQSLTLTCSTCAKTLMHNYATALKDPAQAPLLDAMQKAYTTSVTLTAGTCGSSFASSLTSAAAALTRPSWALLAGVVTFAWTLSWNNS</sequence>
<name>A0A8H5AUH0_9AGAR</name>
<dbReference type="EMBL" id="JAACJJ010000057">
    <property type="protein sequence ID" value="KAF5311130.1"/>
    <property type="molecule type" value="Genomic_DNA"/>
</dbReference>
<evidence type="ECO:0000256" key="1">
    <source>
        <dbReference type="SAM" id="MobiDB-lite"/>
    </source>
</evidence>
<gene>
    <name evidence="4" type="ORF">D9619_008071</name>
</gene>
<evidence type="ECO:0000259" key="3">
    <source>
        <dbReference type="Pfam" id="PF24855"/>
    </source>
</evidence>
<feature type="transmembrane region" description="Helical" evidence="2">
    <location>
        <begin position="51"/>
        <end position="70"/>
    </location>
</feature>
<accession>A0A8H5AUH0</accession>
<feature type="region of interest" description="Disordered" evidence="1">
    <location>
        <begin position="98"/>
        <end position="161"/>
    </location>
</feature>
<evidence type="ECO:0000313" key="4">
    <source>
        <dbReference type="EMBL" id="KAF5311130.1"/>
    </source>
</evidence>
<dbReference type="PANTHER" id="PTHR39460">
    <property type="entry name" value="EXPRESSED PROTEIN"/>
    <property type="match status" value="1"/>
</dbReference>
<protein>
    <recommendedName>
        <fullName evidence="3">DUF7729 domain-containing protein</fullName>
    </recommendedName>
</protein>
<organism evidence="4 5">
    <name type="scientific">Psilocybe cf. subviscida</name>
    <dbReference type="NCBI Taxonomy" id="2480587"/>
    <lineage>
        <taxon>Eukaryota</taxon>
        <taxon>Fungi</taxon>
        <taxon>Dikarya</taxon>
        <taxon>Basidiomycota</taxon>
        <taxon>Agaricomycotina</taxon>
        <taxon>Agaricomycetes</taxon>
        <taxon>Agaricomycetidae</taxon>
        <taxon>Agaricales</taxon>
        <taxon>Agaricineae</taxon>
        <taxon>Strophariaceae</taxon>
        <taxon>Psilocybe</taxon>
    </lineage>
</organism>
<feature type="domain" description="DUF7729" evidence="3">
    <location>
        <begin position="160"/>
        <end position="369"/>
    </location>
</feature>
<keyword evidence="2" id="KW-1133">Transmembrane helix</keyword>
<dbReference type="OrthoDB" id="2564812at2759"/>
<dbReference type="Pfam" id="PF24855">
    <property type="entry name" value="DUF7729"/>
    <property type="match status" value="1"/>
</dbReference>
<keyword evidence="5" id="KW-1185">Reference proteome</keyword>
<reference evidence="4 5" key="1">
    <citation type="journal article" date="2020" name="ISME J.">
        <title>Uncovering the hidden diversity of litter-decomposition mechanisms in mushroom-forming fungi.</title>
        <authorList>
            <person name="Floudas D."/>
            <person name="Bentzer J."/>
            <person name="Ahren D."/>
            <person name="Johansson T."/>
            <person name="Persson P."/>
            <person name="Tunlid A."/>
        </authorList>
    </citation>
    <scope>NUCLEOTIDE SEQUENCE [LARGE SCALE GENOMIC DNA]</scope>
    <source>
        <strain evidence="4 5">CBS 101986</strain>
    </source>
</reference>
<dbReference type="Proteomes" id="UP000567179">
    <property type="component" value="Unassembled WGS sequence"/>
</dbReference>
<keyword evidence="2" id="KW-0472">Membrane</keyword>
<evidence type="ECO:0000256" key="2">
    <source>
        <dbReference type="SAM" id="Phobius"/>
    </source>
</evidence>